<keyword evidence="4 7" id="KW-0521">NADP</keyword>
<keyword evidence="10" id="KW-1185">Reference proteome</keyword>
<evidence type="ECO:0000256" key="3">
    <source>
        <dbReference type="ARBA" id="ARBA00022650"/>
    </source>
</evidence>
<keyword evidence="5 7" id="KW-0560">Oxidoreductase</keyword>
<dbReference type="SUPFAM" id="SSF53720">
    <property type="entry name" value="ALDH-like"/>
    <property type="match status" value="1"/>
</dbReference>
<dbReference type="CDD" id="cd07079">
    <property type="entry name" value="ALDH_F18-19_ProA-GPR"/>
    <property type="match status" value="1"/>
</dbReference>
<comment type="subcellular location">
    <subcellularLocation>
        <location evidence="7">Cytoplasm</location>
    </subcellularLocation>
</comment>
<evidence type="ECO:0000313" key="10">
    <source>
        <dbReference type="Proteomes" id="UP000217215"/>
    </source>
</evidence>
<comment type="similarity">
    <text evidence="7">Belongs to the gamma-glutamyl phosphate reductase family.</text>
</comment>
<dbReference type="Gene3D" id="3.40.309.10">
    <property type="entry name" value="Aldehyde Dehydrogenase, Chain A, domain 2"/>
    <property type="match status" value="1"/>
</dbReference>
<organism evidence="9 10">
    <name type="scientific">Candidatus Planktophila sulfonica</name>
    <dbReference type="NCBI Taxonomy" id="1884904"/>
    <lineage>
        <taxon>Bacteria</taxon>
        <taxon>Bacillati</taxon>
        <taxon>Actinomycetota</taxon>
        <taxon>Actinomycetes</taxon>
        <taxon>Candidatus Nanopelagicales</taxon>
        <taxon>Candidatus Nanopelagicaceae</taxon>
        <taxon>Candidatus Planktophila</taxon>
    </lineage>
</organism>
<evidence type="ECO:0000256" key="1">
    <source>
        <dbReference type="ARBA" id="ARBA00004985"/>
    </source>
</evidence>
<protein>
    <recommendedName>
        <fullName evidence="7">Gamma-glutamyl phosphate reductase</fullName>
        <shortName evidence="7">GPR</shortName>
        <ecNumber evidence="7">1.2.1.41</ecNumber>
    </recommendedName>
    <alternativeName>
        <fullName evidence="7">Glutamate-5-semialdehyde dehydrogenase</fullName>
    </alternativeName>
    <alternativeName>
        <fullName evidence="7">Glutamyl-gamma-semialdehyde dehydrogenase</fullName>
        <shortName evidence="7">GSA dehydrogenase</shortName>
    </alternativeName>
</protein>
<dbReference type="InterPro" id="IPR016161">
    <property type="entry name" value="Ald_DH/histidinol_DH"/>
</dbReference>
<accession>A0A249KH94</accession>
<dbReference type="InterPro" id="IPR016163">
    <property type="entry name" value="Ald_DH_C"/>
</dbReference>
<dbReference type="PROSITE" id="PS01223">
    <property type="entry name" value="PROA"/>
    <property type="match status" value="1"/>
</dbReference>
<keyword evidence="7" id="KW-0963">Cytoplasm</keyword>
<comment type="function">
    <text evidence="7">Catalyzes the NADPH-dependent reduction of L-glutamate 5-phosphate into L-glutamate 5-semialdehyde and phosphate. The product spontaneously undergoes cyclization to form 1-pyrroline-5-carboxylate.</text>
</comment>
<dbReference type="KEGG" id="psuf:A1sIA56_04600"/>
<dbReference type="FunFam" id="3.40.309.10:FF:000006">
    <property type="entry name" value="Gamma-glutamyl phosphate reductase"/>
    <property type="match status" value="1"/>
</dbReference>
<evidence type="ECO:0000256" key="4">
    <source>
        <dbReference type="ARBA" id="ARBA00022857"/>
    </source>
</evidence>
<dbReference type="GO" id="GO:0005737">
    <property type="term" value="C:cytoplasm"/>
    <property type="evidence" value="ECO:0007669"/>
    <property type="project" value="UniProtKB-SubCell"/>
</dbReference>
<keyword evidence="3 7" id="KW-0641">Proline biosynthesis</keyword>
<evidence type="ECO:0000256" key="5">
    <source>
        <dbReference type="ARBA" id="ARBA00023002"/>
    </source>
</evidence>
<dbReference type="EC" id="1.2.1.41" evidence="7"/>
<dbReference type="OrthoDB" id="9809970at2"/>
<name>A0A249KH94_9ACTN</name>
<comment type="pathway">
    <text evidence="1 7">Amino-acid biosynthesis; L-proline biosynthesis; L-glutamate 5-semialdehyde from L-glutamate: step 2/2.</text>
</comment>
<comment type="catalytic activity">
    <reaction evidence="6 7">
        <text>L-glutamate 5-semialdehyde + phosphate + NADP(+) = L-glutamyl 5-phosphate + NADPH + H(+)</text>
        <dbReference type="Rhea" id="RHEA:19541"/>
        <dbReference type="ChEBI" id="CHEBI:15378"/>
        <dbReference type="ChEBI" id="CHEBI:43474"/>
        <dbReference type="ChEBI" id="CHEBI:57783"/>
        <dbReference type="ChEBI" id="CHEBI:58066"/>
        <dbReference type="ChEBI" id="CHEBI:58274"/>
        <dbReference type="ChEBI" id="CHEBI:58349"/>
        <dbReference type="EC" id="1.2.1.41"/>
    </reaction>
</comment>
<dbReference type="EMBL" id="CP016773">
    <property type="protein sequence ID" value="ASY16180.1"/>
    <property type="molecule type" value="Genomic_DNA"/>
</dbReference>
<proteinExistence type="inferred from homology"/>
<dbReference type="Pfam" id="PF00171">
    <property type="entry name" value="Aldedh"/>
    <property type="match status" value="1"/>
</dbReference>
<dbReference type="PANTHER" id="PTHR11063:SF8">
    <property type="entry name" value="DELTA-1-PYRROLINE-5-CARBOXYLATE SYNTHASE"/>
    <property type="match status" value="1"/>
</dbReference>
<dbReference type="PANTHER" id="PTHR11063">
    <property type="entry name" value="GLUTAMATE SEMIALDEHYDE DEHYDROGENASE"/>
    <property type="match status" value="1"/>
</dbReference>
<dbReference type="InterPro" id="IPR020593">
    <property type="entry name" value="G-glutamylP_reductase_CS"/>
</dbReference>
<dbReference type="InterPro" id="IPR000965">
    <property type="entry name" value="GPR_dom"/>
</dbReference>
<feature type="domain" description="Aldehyde dehydrogenase" evidence="8">
    <location>
        <begin position="12"/>
        <end position="284"/>
    </location>
</feature>
<dbReference type="GO" id="GO:0004350">
    <property type="term" value="F:glutamate-5-semialdehyde dehydrogenase activity"/>
    <property type="evidence" value="ECO:0007669"/>
    <property type="project" value="UniProtKB-UniRule"/>
</dbReference>
<evidence type="ECO:0000256" key="6">
    <source>
        <dbReference type="ARBA" id="ARBA00049024"/>
    </source>
</evidence>
<dbReference type="InterPro" id="IPR015590">
    <property type="entry name" value="Aldehyde_DH_dom"/>
</dbReference>
<dbReference type="PIRSF" id="PIRSF000151">
    <property type="entry name" value="GPR"/>
    <property type="match status" value="1"/>
</dbReference>
<dbReference type="Gene3D" id="3.40.605.10">
    <property type="entry name" value="Aldehyde Dehydrogenase, Chain A, domain 1"/>
    <property type="match status" value="1"/>
</dbReference>
<keyword evidence="2 7" id="KW-0028">Amino-acid biosynthesis</keyword>
<dbReference type="AlphaFoldDB" id="A0A249KH94"/>
<dbReference type="GO" id="GO:0055129">
    <property type="term" value="P:L-proline biosynthetic process"/>
    <property type="evidence" value="ECO:0007669"/>
    <property type="project" value="UniProtKB-UniRule"/>
</dbReference>
<dbReference type="RefSeq" id="WP_095673769.1">
    <property type="nucleotide sequence ID" value="NZ_CP016773.1"/>
</dbReference>
<reference evidence="9 10" key="1">
    <citation type="submission" date="2016-07" db="EMBL/GenBank/DDBJ databases">
        <title>High microdiversification within the ubiquitous acI lineage of Actinobacteria.</title>
        <authorList>
            <person name="Neuenschwander S.M."/>
            <person name="Salcher M."/>
            <person name="Ghai R."/>
            <person name="Pernthaler J."/>
        </authorList>
    </citation>
    <scope>NUCLEOTIDE SEQUENCE [LARGE SCALE GENOMIC DNA]</scope>
    <source>
        <strain evidence="9">MMS-IA-56</strain>
    </source>
</reference>
<dbReference type="GO" id="GO:0050661">
    <property type="term" value="F:NADP binding"/>
    <property type="evidence" value="ECO:0007669"/>
    <property type="project" value="InterPro"/>
</dbReference>
<dbReference type="HAMAP" id="MF_00412">
    <property type="entry name" value="ProA"/>
    <property type="match status" value="1"/>
</dbReference>
<dbReference type="InterPro" id="IPR012134">
    <property type="entry name" value="Glu-5-SA_DH"/>
</dbReference>
<dbReference type="NCBIfam" id="NF001221">
    <property type="entry name" value="PRK00197.1"/>
    <property type="match status" value="1"/>
</dbReference>
<dbReference type="Proteomes" id="UP000217215">
    <property type="component" value="Chromosome"/>
</dbReference>
<dbReference type="UniPathway" id="UPA00098">
    <property type="reaction ID" value="UER00360"/>
</dbReference>
<evidence type="ECO:0000256" key="2">
    <source>
        <dbReference type="ARBA" id="ARBA00022605"/>
    </source>
</evidence>
<dbReference type="NCBIfam" id="TIGR00407">
    <property type="entry name" value="proA"/>
    <property type="match status" value="1"/>
</dbReference>
<dbReference type="InterPro" id="IPR016162">
    <property type="entry name" value="Ald_DH_N"/>
</dbReference>
<evidence type="ECO:0000256" key="7">
    <source>
        <dbReference type="HAMAP-Rule" id="MF_00412"/>
    </source>
</evidence>
<evidence type="ECO:0000259" key="8">
    <source>
        <dbReference type="Pfam" id="PF00171"/>
    </source>
</evidence>
<evidence type="ECO:0000313" key="9">
    <source>
        <dbReference type="EMBL" id="ASY16180.1"/>
    </source>
</evidence>
<gene>
    <name evidence="7" type="primary">proA</name>
    <name evidence="9" type="ORF">A1sIA56_04600</name>
</gene>
<sequence length="422" mass="44729">MDAVQIVGELALNARKASRSLSTATGAERKAALEAIAQAIESRSAEILAANEIDMNNARAEEMHPQMQDRLLLTADRIKGIAGGARQVAALADPLGQTLRKSTLPNGLELEQISVPFGVIGMVYEARPNVTVDAAVILLMSGNAALLRGSSTARNSNEILVNVMRDALSQTKISPDVLQLIPSEDRATTKALLTARGKVDLVIPRGSAALIRMVVDEATVPTIETGAGVCHVYVDEFADIEKALPILINSKTHRPSVCNAAETLLVHKAIAPTFLPMALKALSDAGVILHSDATAQKVADTFKIASTIATEENWSTEYGVLEMNVAVVDSVDAAADHIAQYGTNHTEAIVTENKDNAARFIALSDCAAVMVNTSTRFTDGEQMGFGAEIGISNQKLHARGPMGLEAMTTTTWIVTGDGQIRS</sequence>